<keyword evidence="2" id="KW-1133">Transmembrane helix</keyword>
<dbReference type="Proteomes" id="UP000694924">
    <property type="component" value="Unplaced"/>
</dbReference>
<evidence type="ECO:0000256" key="1">
    <source>
        <dbReference type="SAM" id="Coils"/>
    </source>
</evidence>
<dbReference type="RefSeq" id="XP_015179697.1">
    <property type="nucleotide sequence ID" value="XM_015324211.1"/>
</dbReference>
<evidence type="ECO:0000256" key="2">
    <source>
        <dbReference type="SAM" id="Phobius"/>
    </source>
</evidence>
<keyword evidence="2" id="KW-0812">Transmembrane</keyword>
<keyword evidence="3" id="KW-1185">Reference proteome</keyword>
<dbReference type="GeneID" id="107068121"/>
<feature type="coiled-coil region" evidence="1">
    <location>
        <begin position="107"/>
        <end position="134"/>
    </location>
</feature>
<proteinExistence type="predicted"/>
<accession>A0ABM1IHL0</accession>
<evidence type="ECO:0000313" key="4">
    <source>
        <dbReference type="RefSeq" id="XP_015179697.1"/>
    </source>
</evidence>
<reference evidence="4" key="1">
    <citation type="submission" date="2025-08" db="UniProtKB">
        <authorList>
            <consortium name="RefSeq"/>
        </authorList>
    </citation>
    <scope>IDENTIFICATION</scope>
    <source>
        <tissue evidence="4">Whole body</tissue>
    </source>
</reference>
<name>A0ABM1IHL0_POLDO</name>
<protein>
    <submittedName>
        <fullName evidence="4">Uncharacterized protein LOC107068121</fullName>
    </submittedName>
</protein>
<keyword evidence="1" id="KW-0175">Coiled coil</keyword>
<organism evidence="3 4">
    <name type="scientific">Polistes dominula</name>
    <name type="common">European paper wasp</name>
    <name type="synonym">Vespa dominula</name>
    <dbReference type="NCBI Taxonomy" id="743375"/>
    <lineage>
        <taxon>Eukaryota</taxon>
        <taxon>Metazoa</taxon>
        <taxon>Ecdysozoa</taxon>
        <taxon>Arthropoda</taxon>
        <taxon>Hexapoda</taxon>
        <taxon>Insecta</taxon>
        <taxon>Pterygota</taxon>
        <taxon>Neoptera</taxon>
        <taxon>Endopterygota</taxon>
        <taxon>Hymenoptera</taxon>
        <taxon>Apocrita</taxon>
        <taxon>Aculeata</taxon>
        <taxon>Vespoidea</taxon>
        <taxon>Vespidae</taxon>
        <taxon>Polistinae</taxon>
        <taxon>Polistini</taxon>
        <taxon>Polistes</taxon>
    </lineage>
</organism>
<feature type="transmembrane region" description="Helical" evidence="2">
    <location>
        <begin position="155"/>
        <end position="176"/>
    </location>
</feature>
<sequence length="193" mass="22059">MRANLRCRIYDPSLKFDYFLSNCYRYQLGNVAETEYVSKINCAPLSEERIALQRDAVINIGIMAQPPLDHHQMSDGFENRGKKGEMKAVTHTCTSRSVLDFPEGDSIEDIAESVDELREKLANMKRLMEERKGTTLGEISARKRKEASDIIDGNFLSWIFGSALIVILSVSFYAFYNLYHAVLKKFPSHHTEL</sequence>
<keyword evidence="2" id="KW-0472">Membrane</keyword>
<gene>
    <name evidence="4" type="primary">LOC107068121</name>
</gene>
<evidence type="ECO:0000313" key="3">
    <source>
        <dbReference type="Proteomes" id="UP000694924"/>
    </source>
</evidence>